<sequence length="263" mass="30476">MMSDHRAFMETENNYLGVLTYHILRSYPNLTGFYIQEEFSGGSIKPVDDLMSSGIRVNNLKELTISMMGHKNYSFYHKLLNLTKDNIRKLRLGVEGDSFRTQGAESKKKATLFEAVEGSISITSIKVKSDFYLLSKEIQVLATLPNLMKLQVDWFDADAMQELLEREFTKGLKNLTHLQLLFSVPHPEKAFKGIHKSLIHLKYAYTQRQKDNKLNLDQTLAIVEGKKFGFKFTTLFENDKEFQMQCPKAVLLDPSHNWYQYKK</sequence>
<evidence type="ECO:0000313" key="1">
    <source>
        <dbReference type="EMBL" id="TNV81505.1"/>
    </source>
</evidence>
<keyword evidence="2" id="KW-1185">Reference proteome</keyword>
<name>A0A8J8NWF2_HALGN</name>
<evidence type="ECO:0000313" key="2">
    <source>
        <dbReference type="Proteomes" id="UP000785679"/>
    </source>
</evidence>
<organism evidence="1 2">
    <name type="scientific">Halteria grandinella</name>
    <dbReference type="NCBI Taxonomy" id="5974"/>
    <lineage>
        <taxon>Eukaryota</taxon>
        <taxon>Sar</taxon>
        <taxon>Alveolata</taxon>
        <taxon>Ciliophora</taxon>
        <taxon>Intramacronucleata</taxon>
        <taxon>Spirotrichea</taxon>
        <taxon>Stichotrichia</taxon>
        <taxon>Sporadotrichida</taxon>
        <taxon>Halteriidae</taxon>
        <taxon>Halteria</taxon>
    </lineage>
</organism>
<reference evidence="1" key="1">
    <citation type="submission" date="2019-06" db="EMBL/GenBank/DDBJ databases">
        <authorList>
            <person name="Zheng W."/>
        </authorList>
    </citation>
    <scope>NUCLEOTIDE SEQUENCE</scope>
    <source>
        <strain evidence="1">QDHG01</strain>
    </source>
</reference>
<dbReference type="EMBL" id="RRYP01006059">
    <property type="protein sequence ID" value="TNV81505.1"/>
    <property type="molecule type" value="Genomic_DNA"/>
</dbReference>
<protein>
    <submittedName>
        <fullName evidence="1">Uncharacterized protein</fullName>
    </submittedName>
</protein>
<comment type="caution">
    <text evidence="1">The sequence shown here is derived from an EMBL/GenBank/DDBJ whole genome shotgun (WGS) entry which is preliminary data.</text>
</comment>
<dbReference type="AlphaFoldDB" id="A0A8J8NWF2"/>
<accession>A0A8J8NWF2</accession>
<proteinExistence type="predicted"/>
<dbReference type="Proteomes" id="UP000785679">
    <property type="component" value="Unassembled WGS sequence"/>
</dbReference>
<gene>
    <name evidence="1" type="ORF">FGO68_gene12651</name>
</gene>